<gene>
    <name evidence="1" type="ORF">ENO08_00535</name>
</gene>
<proteinExistence type="predicted"/>
<organism evidence="1">
    <name type="scientific">Eiseniibacteriota bacterium</name>
    <dbReference type="NCBI Taxonomy" id="2212470"/>
    <lineage>
        <taxon>Bacteria</taxon>
        <taxon>Candidatus Eiseniibacteriota</taxon>
    </lineage>
</organism>
<dbReference type="AlphaFoldDB" id="A0A7V2ATE4"/>
<dbReference type="Gene3D" id="2.60.40.4070">
    <property type="match status" value="1"/>
</dbReference>
<feature type="non-terminal residue" evidence="1">
    <location>
        <position position="1"/>
    </location>
</feature>
<protein>
    <submittedName>
        <fullName evidence="1">T9SS type A sorting domain-containing protein</fullName>
    </submittedName>
</protein>
<dbReference type="NCBIfam" id="TIGR04183">
    <property type="entry name" value="Por_Secre_tail"/>
    <property type="match status" value="1"/>
</dbReference>
<comment type="caution">
    <text evidence="1">The sequence shown here is derived from an EMBL/GenBank/DDBJ whole genome shotgun (WGS) entry which is preliminary data.</text>
</comment>
<name>A0A7V2ATE4_UNCEI</name>
<reference evidence="1" key="1">
    <citation type="journal article" date="2020" name="mSystems">
        <title>Genome- and Community-Level Interaction Insights into Carbon Utilization and Element Cycling Functions of Hydrothermarchaeota in Hydrothermal Sediment.</title>
        <authorList>
            <person name="Zhou Z."/>
            <person name="Liu Y."/>
            <person name="Xu W."/>
            <person name="Pan J."/>
            <person name="Luo Z.H."/>
            <person name="Li M."/>
        </authorList>
    </citation>
    <scope>NUCLEOTIDE SEQUENCE [LARGE SCALE GENOMIC DNA]</scope>
    <source>
        <strain evidence="1">SpSt-1233</strain>
    </source>
</reference>
<dbReference type="Proteomes" id="UP000886069">
    <property type="component" value="Unassembled WGS sequence"/>
</dbReference>
<evidence type="ECO:0000313" key="1">
    <source>
        <dbReference type="EMBL" id="HER42930.1"/>
    </source>
</evidence>
<dbReference type="InterPro" id="IPR026444">
    <property type="entry name" value="Secre_tail"/>
</dbReference>
<dbReference type="EMBL" id="DSEC01000043">
    <property type="protein sequence ID" value="HER42930.1"/>
    <property type="molecule type" value="Genomic_DNA"/>
</dbReference>
<sequence length="84" mass="9428">YPNPFNPVTTVAFGVPRPGRVRIAVYDIAGRRGAVLVDRFMEAGEFTARWDGRDERGRAAASGVYFARMTMDDFSATRKMVLLR</sequence>
<accession>A0A7V2ATE4</accession>